<keyword evidence="4" id="KW-1185">Reference proteome</keyword>
<dbReference type="STRING" id="1793963.AXI58_02725"/>
<dbReference type="Gene3D" id="3.40.50.1820">
    <property type="entry name" value="alpha/beta hydrolase"/>
    <property type="match status" value="1"/>
</dbReference>
<dbReference type="PANTHER" id="PTHR11487:SF0">
    <property type="entry name" value="S-ACYL FATTY ACID SYNTHASE THIOESTERASE, MEDIUM CHAIN"/>
    <property type="match status" value="1"/>
</dbReference>
<dbReference type="InterPro" id="IPR029058">
    <property type="entry name" value="AB_hydrolase_fold"/>
</dbReference>
<dbReference type="SUPFAM" id="SSF53474">
    <property type="entry name" value="alpha/beta-Hydrolases"/>
    <property type="match status" value="1"/>
</dbReference>
<dbReference type="Proteomes" id="UP000075430">
    <property type="component" value="Unassembled WGS sequence"/>
</dbReference>
<dbReference type="AlphaFoldDB" id="A0A150F3W6"/>
<reference evidence="4" key="1">
    <citation type="submission" date="2016-02" db="EMBL/GenBank/DDBJ databases">
        <authorList>
            <person name="Dunlap C."/>
        </authorList>
    </citation>
    <scope>NUCLEOTIDE SEQUENCE [LARGE SCALE GENOMIC DNA]</scope>
    <source>
        <strain evidence="4">NRRL B-41092</strain>
    </source>
</reference>
<evidence type="ECO:0000256" key="1">
    <source>
        <dbReference type="ARBA" id="ARBA00007169"/>
    </source>
</evidence>
<dbReference type="RefSeq" id="WP_061522848.1">
    <property type="nucleotide sequence ID" value="NZ_JAJJBV010000023.1"/>
</dbReference>
<name>A0A150F3W6_9BACI</name>
<evidence type="ECO:0000313" key="3">
    <source>
        <dbReference type="EMBL" id="KXZ15659.1"/>
    </source>
</evidence>
<sequence>MVQLFKSFDTTEKTQLICFPFAGGYSASFRPLHTYLQGECEMLAAEPPGHGTNQMSAVEDFEQLVNMYKQELNLRPDRPFVLFGHSMGGMVAFRLAQKLEREGIYPQAVIISAIQPPHMERKKVSHLDDDKFLDHIIELGGMPQELVENKEVMSFFLPSFRSDYRALERFRPSDVTKIQSPVHIFNGRKDHKCIRDAEGWKQWTASPVFHEFSDGHMFILTETEKVAERIYEIINKSTAGQLL</sequence>
<gene>
    <name evidence="3" type="ORF">AXI58_02725</name>
</gene>
<protein>
    <submittedName>
        <fullName evidence="3">Thioesterase</fullName>
    </submittedName>
</protein>
<dbReference type="PANTHER" id="PTHR11487">
    <property type="entry name" value="THIOESTERASE"/>
    <property type="match status" value="1"/>
</dbReference>
<dbReference type="InterPro" id="IPR012223">
    <property type="entry name" value="TEII"/>
</dbReference>
<feature type="domain" description="Thioesterase" evidence="2">
    <location>
        <begin position="15"/>
        <end position="235"/>
    </location>
</feature>
<dbReference type="OrthoDB" id="2213423at2"/>
<organism evidence="3 4">
    <name type="scientific">Bacillus nakamurai</name>
    <dbReference type="NCBI Taxonomy" id="1793963"/>
    <lineage>
        <taxon>Bacteria</taxon>
        <taxon>Bacillati</taxon>
        <taxon>Bacillota</taxon>
        <taxon>Bacilli</taxon>
        <taxon>Bacillales</taxon>
        <taxon>Bacillaceae</taxon>
        <taxon>Bacillus</taxon>
    </lineage>
</organism>
<evidence type="ECO:0000259" key="2">
    <source>
        <dbReference type="Pfam" id="PF00975"/>
    </source>
</evidence>
<dbReference type="EMBL" id="LSBA01000034">
    <property type="protein sequence ID" value="KXZ15659.1"/>
    <property type="molecule type" value="Genomic_DNA"/>
</dbReference>
<dbReference type="InterPro" id="IPR001031">
    <property type="entry name" value="Thioesterase"/>
</dbReference>
<proteinExistence type="inferred from homology"/>
<comment type="similarity">
    <text evidence="1">Belongs to the thioesterase family.</text>
</comment>
<evidence type="ECO:0000313" key="4">
    <source>
        <dbReference type="Proteomes" id="UP000075430"/>
    </source>
</evidence>
<dbReference type="Pfam" id="PF00975">
    <property type="entry name" value="Thioesterase"/>
    <property type="match status" value="1"/>
</dbReference>
<dbReference type="GO" id="GO:0008610">
    <property type="term" value="P:lipid biosynthetic process"/>
    <property type="evidence" value="ECO:0007669"/>
    <property type="project" value="TreeGrafter"/>
</dbReference>
<accession>A0A150F3W6</accession>
<comment type="caution">
    <text evidence="3">The sequence shown here is derived from an EMBL/GenBank/DDBJ whole genome shotgun (WGS) entry which is preliminary data.</text>
</comment>